<keyword evidence="1" id="KW-0472">Membrane</keyword>
<evidence type="ECO:0000313" key="3">
    <source>
        <dbReference type="Proteomes" id="UP000253551"/>
    </source>
</evidence>
<dbReference type="Proteomes" id="UP000253551">
    <property type="component" value="Unassembled WGS sequence"/>
</dbReference>
<feature type="transmembrane region" description="Helical" evidence="1">
    <location>
        <begin position="12"/>
        <end position="34"/>
    </location>
</feature>
<dbReference type="OrthoDB" id="2282261at2759"/>
<keyword evidence="3" id="KW-1185">Reference proteome</keyword>
<sequence length="160" mass="17740">MKQISRAKFENMAYLVLNIANVAVYLLVFSGSVLKAKGGTLADIIQSIYCSLGCVIMCEIVFNVIISILAFTLGFTHIFLSLIADIPPPNSFLVHWQNYKDFWAEGLDLNIPLSIPPCVQSSGHPAIPSPLHVQPSSVWHLKSFGLDTHQKNIKNEPEVY</sequence>
<evidence type="ECO:0000313" key="2">
    <source>
        <dbReference type="EMBL" id="RCI06271.1"/>
    </source>
</evidence>
<keyword evidence="1" id="KW-0812">Transmembrane</keyword>
<name>A0A367KVP6_RHIST</name>
<reference evidence="2 3" key="1">
    <citation type="journal article" date="2018" name="G3 (Bethesda)">
        <title>Phylogenetic and Phylogenomic Definition of Rhizopus Species.</title>
        <authorList>
            <person name="Gryganskyi A.P."/>
            <person name="Golan J."/>
            <person name="Dolatabadi S."/>
            <person name="Mondo S."/>
            <person name="Robb S."/>
            <person name="Idnurm A."/>
            <person name="Muszewska A."/>
            <person name="Steczkiewicz K."/>
            <person name="Masonjones S."/>
            <person name="Liao H.L."/>
            <person name="Gajdeczka M.T."/>
            <person name="Anike F."/>
            <person name="Vuek A."/>
            <person name="Anishchenko I.M."/>
            <person name="Voigt K."/>
            <person name="de Hoog G.S."/>
            <person name="Smith M.E."/>
            <person name="Heitman J."/>
            <person name="Vilgalys R."/>
            <person name="Stajich J.E."/>
        </authorList>
    </citation>
    <scope>NUCLEOTIDE SEQUENCE [LARGE SCALE GENOMIC DNA]</scope>
    <source>
        <strain evidence="2 3">LSU 92-RS-03</strain>
    </source>
</reference>
<keyword evidence="1" id="KW-1133">Transmembrane helix</keyword>
<comment type="caution">
    <text evidence="2">The sequence shown here is derived from an EMBL/GenBank/DDBJ whole genome shotgun (WGS) entry which is preliminary data.</text>
</comment>
<dbReference type="AlphaFoldDB" id="A0A367KVP6"/>
<proteinExistence type="predicted"/>
<gene>
    <name evidence="2" type="ORF">CU098_008857</name>
</gene>
<feature type="transmembrane region" description="Helical" evidence="1">
    <location>
        <begin position="46"/>
        <end position="73"/>
    </location>
</feature>
<dbReference type="EMBL" id="PJQM01000190">
    <property type="protein sequence ID" value="RCI06271.1"/>
    <property type="molecule type" value="Genomic_DNA"/>
</dbReference>
<organism evidence="2 3">
    <name type="scientific">Rhizopus stolonifer</name>
    <name type="common">Rhizopus nigricans</name>
    <dbReference type="NCBI Taxonomy" id="4846"/>
    <lineage>
        <taxon>Eukaryota</taxon>
        <taxon>Fungi</taxon>
        <taxon>Fungi incertae sedis</taxon>
        <taxon>Mucoromycota</taxon>
        <taxon>Mucoromycotina</taxon>
        <taxon>Mucoromycetes</taxon>
        <taxon>Mucorales</taxon>
        <taxon>Mucorineae</taxon>
        <taxon>Rhizopodaceae</taxon>
        <taxon>Rhizopus</taxon>
    </lineage>
</organism>
<evidence type="ECO:0000256" key="1">
    <source>
        <dbReference type="SAM" id="Phobius"/>
    </source>
</evidence>
<accession>A0A367KVP6</accession>
<protein>
    <submittedName>
        <fullName evidence="2">Uncharacterized protein</fullName>
    </submittedName>
</protein>